<dbReference type="InterPro" id="IPR058346">
    <property type="entry name" value="DUF8033"/>
</dbReference>
<protein>
    <recommendedName>
        <fullName evidence="1">DUF8033 domain-containing protein</fullName>
    </recommendedName>
</protein>
<feature type="domain" description="DUF8033" evidence="1">
    <location>
        <begin position="5"/>
        <end position="70"/>
    </location>
</feature>
<reference evidence="2" key="1">
    <citation type="journal article" date="2011" name="PLoS ONE">
        <title>Ralstonia syzygii, the Blood Disease Bacterium and some Asian R. solanacearum strains form a single genomic species despite divergent lifestyles.</title>
        <authorList>
            <person name="Remenant B."/>
            <person name="de Cambiaire J.C."/>
            <person name="Cellier G."/>
            <person name="Jacobs J.M."/>
            <person name="Mangenot S."/>
            <person name="Barbe V."/>
            <person name="Lajus A."/>
            <person name="Vallenet D."/>
            <person name="Medigue C."/>
            <person name="Fegan M."/>
            <person name="Allen C."/>
            <person name="Prior P."/>
        </authorList>
    </citation>
    <scope>NUCLEOTIDE SEQUENCE</scope>
    <source>
        <strain evidence="2">R229</strain>
    </source>
</reference>
<proteinExistence type="predicted"/>
<name>G2ZVW9_9RALS</name>
<gene>
    <name evidence="2" type="ORF">BDB_mp60416</name>
</gene>
<reference evidence="2" key="2">
    <citation type="submission" date="2011-04" db="EMBL/GenBank/DDBJ databases">
        <authorList>
            <person name="Genoscope - CEA"/>
        </authorList>
    </citation>
    <scope>NUCLEOTIDE SEQUENCE</scope>
    <source>
        <strain evidence="2">R229</strain>
    </source>
</reference>
<sequence>MELKALGASARVLEFDDGVQILFSYTGVVGVYLPGDGYFVAADAFGMSTTTRRHVREWVGDNQYTQVSCEAINSCVLARPPRGADGKIQF</sequence>
<organism evidence="2">
    <name type="scientific">blood disease bacterium R229</name>
    <dbReference type="NCBI Taxonomy" id="741978"/>
    <lineage>
        <taxon>Bacteria</taxon>
        <taxon>Pseudomonadati</taxon>
        <taxon>Pseudomonadota</taxon>
        <taxon>Betaproteobacteria</taxon>
        <taxon>Burkholderiales</taxon>
        <taxon>Burkholderiaceae</taxon>
        <taxon>Ralstonia</taxon>
        <taxon>Ralstonia solanacearum species complex</taxon>
    </lineage>
</organism>
<evidence type="ECO:0000313" key="2">
    <source>
        <dbReference type="EMBL" id="CCA83250.1"/>
    </source>
</evidence>
<dbReference type="Pfam" id="PF26096">
    <property type="entry name" value="DUF8033"/>
    <property type="match status" value="1"/>
</dbReference>
<dbReference type="AlphaFoldDB" id="G2ZVW9"/>
<accession>G2ZVW9</accession>
<dbReference type="EMBL" id="FR854082">
    <property type="protein sequence ID" value="CCA83250.1"/>
    <property type="molecule type" value="Genomic_DNA"/>
</dbReference>
<evidence type="ECO:0000259" key="1">
    <source>
        <dbReference type="Pfam" id="PF26096"/>
    </source>
</evidence>